<dbReference type="EMBL" id="QJKJ01011814">
    <property type="protein sequence ID" value="RDX70163.1"/>
    <property type="molecule type" value="Genomic_DNA"/>
</dbReference>
<accession>A0A371EVX1</accession>
<protein>
    <recommendedName>
        <fullName evidence="1">DUF659 domain-containing protein</fullName>
    </recommendedName>
</protein>
<name>A0A371EVX1_MUCPR</name>
<sequence>MIEAIGNYGPRLKSPSYHELKVPLLTKELQYTKDMLKDHEEEQKKYGCSIMSDGWTDRKNRTLIIFLVNCSLETMFIKSIDASEFIKTGDKVYQLLNNFVEEIGEKNMASKLLHATRTKLFWTPCVVHCLDLMLEDIGKIAKVKK</sequence>
<comment type="caution">
    <text evidence="2">The sequence shown here is derived from an EMBL/GenBank/DDBJ whole genome shotgun (WGS) entry which is preliminary data.</text>
</comment>
<dbReference type="InterPro" id="IPR012337">
    <property type="entry name" value="RNaseH-like_sf"/>
</dbReference>
<dbReference type="STRING" id="157652.A0A371EVX1"/>
<proteinExistence type="predicted"/>
<evidence type="ECO:0000313" key="2">
    <source>
        <dbReference type="EMBL" id="RDX70163.1"/>
    </source>
</evidence>
<dbReference type="PANTHER" id="PTHR32166:SF74">
    <property type="entry name" value="OS05G0256350 PROTEIN"/>
    <property type="match status" value="1"/>
</dbReference>
<dbReference type="SUPFAM" id="SSF53098">
    <property type="entry name" value="Ribonuclease H-like"/>
    <property type="match status" value="1"/>
</dbReference>
<evidence type="ECO:0000313" key="3">
    <source>
        <dbReference type="Proteomes" id="UP000257109"/>
    </source>
</evidence>
<dbReference type="Pfam" id="PF04937">
    <property type="entry name" value="DUF659"/>
    <property type="match status" value="1"/>
</dbReference>
<dbReference type="OrthoDB" id="2442898at2759"/>
<keyword evidence="3" id="KW-1185">Reference proteome</keyword>
<feature type="non-terminal residue" evidence="2">
    <location>
        <position position="145"/>
    </location>
</feature>
<organism evidence="2 3">
    <name type="scientific">Mucuna pruriens</name>
    <name type="common">Velvet bean</name>
    <name type="synonym">Dolichos pruriens</name>
    <dbReference type="NCBI Taxonomy" id="157652"/>
    <lineage>
        <taxon>Eukaryota</taxon>
        <taxon>Viridiplantae</taxon>
        <taxon>Streptophyta</taxon>
        <taxon>Embryophyta</taxon>
        <taxon>Tracheophyta</taxon>
        <taxon>Spermatophyta</taxon>
        <taxon>Magnoliopsida</taxon>
        <taxon>eudicotyledons</taxon>
        <taxon>Gunneridae</taxon>
        <taxon>Pentapetalae</taxon>
        <taxon>rosids</taxon>
        <taxon>fabids</taxon>
        <taxon>Fabales</taxon>
        <taxon>Fabaceae</taxon>
        <taxon>Papilionoideae</taxon>
        <taxon>50 kb inversion clade</taxon>
        <taxon>NPAAA clade</taxon>
        <taxon>indigoferoid/millettioid clade</taxon>
        <taxon>Phaseoleae</taxon>
        <taxon>Mucuna</taxon>
    </lineage>
</organism>
<dbReference type="Proteomes" id="UP000257109">
    <property type="component" value="Unassembled WGS sequence"/>
</dbReference>
<reference evidence="2" key="1">
    <citation type="submission" date="2018-05" db="EMBL/GenBank/DDBJ databases">
        <title>Draft genome of Mucuna pruriens seed.</title>
        <authorList>
            <person name="Nnadi N.E."/>
            <person name="Vos R."/>
            <person name="Hasami M.H."/>
            <person name="Devisetty U.K."/>
            <person name="Aguiy J.C."/>
        </authorList>
    </citation>
    <scope>NUCLEOTIDE SEQUENCE [LARGE SCALE GENOMIC DNA]</scope>
    <source>
        <strain evidence="2">JCA_2017</strain>
    </source>
</reference>
<evidence type="ECO:0000259" key="1">
    <source>
        <dbReference type="Pfam" id="PF04937"/>
    </source>
</evidence>
<dbReference type="InterPro" id="IPR007021">
    <property type="entry name" value="DUF659"/>
</dbReference>
<feature type="non-terminal residue" evidence="2">
    <location>
        <position position="1"/>
    </location>
</feature>
<feature type="domain" description="DUF659" evidence="1">
    <location>
        <begin position="15"/>
        <end position="145"/>
    </location>
</feature>
<dbReference type="PANTHER" id="PTHR32166">
    <property type="entry name" value="OSJNBA0013A04.12 PROTEIN"/>
    <property type="match status" value="1"/>
</dbReference>
<dbReference type="AlphaFoldDB" id="A0A371EVX1"/>
<gene>
    <name evidence="2" type="ORF">CR513_50627</name>
</gene>